<dbReference type="SUPFAM" id="SSF53383">
    <property type="entry name" value="PLP-dependent transferases"/>
    <property type="match status" value="1"/>
</dbReference>
<dbReference type="PANTHER" id="PTHR48097:SF9">
    <property type="entry name" value="L-THREONINE ALDOLASE"/>
    <property type="match status" value="1"/>
</dbReference>
<dbReference type="InterPro" id="IPR015421">
    <property type="entry name" value="PyrdxlP-dep_Trfase_major"/>
</dbReference>
<organism evidence="5 6">
    <name type="scientific">Tumebacillus lipolyticus</name>
    <dbReference type="NCBI Taxonomy" id="1280370"/>
    <lineage>
        <taxon>Bacteria</taxon>
        <taxon>Bacillati</taxon>
        <taxon>Bacillota</taxon>
        <taxon>Bacilli</taxon>
        <taxon>Bacillales</taxon>
        <taxon>Alicyclobacillaceae</taxon>
        <taxon>Tumebacillus</taxon>
    </lineage>
</organism>
<dbReference type="Pfam" id="PF01212">
    <property type="entry name" value="Beta_elim_lyase"/>
    <property type="match status" value="1"/>
</dbReference>
<evidence type="ECO:0000256" key="2">
    <source>
        <dbReference type="ARBA" id="ARBA00006966"/>
    </source>
</evidence>
<evidence type="ECO:0000313" key="5">
    <source>
        <dbReference type="EMBL" id="MFD2169247.1"/>
    </source>
</evidence>
<dbReference type="PIRSF" id="PIRSF017617">
    <property type="entry name" value="Thr_aldolase"/>
    <property type="match status" value="1"/>
</dbReference>
<dbReference type="InterPro" id="IPR023603">
    <property type="entry name" value="Low_specificity_L-TA-like"/>
</dbReference>
<feature type="domain" description="Aromatic amino acid beta-eliminating lyase/threonine aldolase" evidence="4">
    <location>
        <begin position="4"/>
        <end position="288"/>
    </location>
</feature>
<keyword evidence="3" id="KW-0663">Pyridoxal phosphate</keyword>
<dbReference type="Gene3D" id="3.90.1150.10">
    <property type="entry name" value="Aspartate Aminotransferase, domain 1"/>
    <property type="match status" value="1"/>
</dbReference>
<evidence type="ECO:0000313" key="6">
    <source>
        <dbReference type="Proteomes" id="UP001597343"/>
    </source>
</evidence>
<gene>
    <name evidence="5" type="ORF">ACFSOY_04330</name>
</gene>
<dbReference type="CDD" id="cd06502">
    <property type="entry name" value="TA_like"/>
    <property type="match status" value="1"/>
</dbReference>
<dbReference type="InterPro" id="IPR015424">
    <property type="entry name" value="PyrdxlP-dep_Trfase"/>
</dbReference>
<accession>A0ABW4ZTE8</accession>
<proteinExistence type="inferred from homology"/>
<dbReference type="InterPro" id="IPR001597">
    <property type="entry name" value="ArAA_b-elim_lyase/Thr_aldolase"/>
</dbReference>
<comment type="cofactor">
    <cofactor evidence="1">
        <name>pyridoxal 5'-phosphate</name>
        <dbReference type="ChEBI" id="CHEBI:597326"/>
    </cofactor>
</comment>
<name>A0ABW4ZTE8_9BACL</name>
<dbReference type="NCBIfam" id="NF041359">
    <property type="entry name" value="GntG_guanitoxin"/>
    <property type="match status" value="1"/>
</dbReference>
<comment type="caution">
    <text evidence="5">The sequence shown here is derived from an EMBL/GenBank/DDBJ whole genome shotgun (WGS) entry which is preliminary data.</text>
</comment>
<sequence>MRIDMRSDTVTKPTEAMRKAMYEAEVGDDNPREDPTVLKLEEMAAERLGKEAAILVTSGTQGNQVAILSQTGRGDEIIVEAESHIVMLEGAAHAVLAGVQPRQVPGKRGVMNPDDVRAAIRPFIDPHYPKTAMICVENTHNFHGGCIVPQDNLKALREIAQEKGIRMHMDGARVFNAAIASGIPASEITQYVDTVQVCFTKGLGAPVGSILAGDAETINTARHWRKRLGGTLRQAGIVAAPMVVALNEMVDRLAEDHANAKFLAEGLANIEGIDIDASQIDTNMVYFKVSKEGMTEMDLLVACYHEGVLGGMLAPGSIRFVTHKDVNREEIQQALQVVSRLMKEKVTAS</sequence>
<dbReference type="InterPro" id="IPR015422">
    <property type="entry name" value="PyrdxlP-dep_Trfase_small"/>
</dbReference>
<comment type="similarity">
    <text evidence="2">Belongs to the threonine aldolase family.</text>
</comment>
<keyword evidence="6" id="KW-1185">Reference proteome</keyword>
<evidence type="ECO:0000259" key="4">
    <source>
        <dbReference type="Pfam" id="PF01212"/>
    </source>
</evidence>
<dbReference type="Proteomes" id="UP001597343">
    <property type="component" value="Unassembled WGS sequence"/>
</dbReference>
<dbReference type="EMBL" id="JBHUIO010000002">
    <property type="protein sequence ID" value="MFD2169247.1"/>
    <property type="molecule type" value="Genomic_DNA"/>
</dbReference>
<reference evidence="6" key="1">
    <citation type="journal article" date="2019" name="Int. J. Syst. Evol. Microbiol.">
        <title>The Global Catalogue of Microorganisms (GCM) 10K type strain sequencing project: providing services to taxonomists for standard genome sequencing and annotation.</title>
        <authorList>
            <consortium name="The Broad Institute Genomics Platform"/>
            <consortium name="The Broad Institute Genome Sequencing Center for Infectious Disease"/>
            <person name="Wu L."/>
            <person name="Ma J."/>
        </authorList>
    </citation>
    <scope>NUCLEOTIDE SEQUENCE [LARGE SCALE GENOMIC DNA]</scope>
    <source>
        <strain evidence="6">CGMCC 1.13574</strain>
    </source>
</reference>
<dbReference type="Gene3D" id="3.40.640.10">
    <property type="entry name" value="Type I PLP-dependent aspartate aminotransferase-like (Major domain)"/>
    <property type="match status" value="1"/>
</dbReference>
<protein>
    <submittedName>
        <fullName evidence="5">Threonine aldolase family protein</fullName>
    </submittedName>
</protein>
<dbReference type="PANTHER" id="PTHR48097">
    <property type="entry name" value="L-THREONINE ALDOLASE-RELATED"/>
    <property type="match status" value="1"/>
</dbReference>
<dbReference type="RefSeq" id="WP_386044294.1">
    <property type="nucleotide sequence ID" value="NZ_JBHUIO010000002.1"/>
</dbReference>
<evidence type="ECO:0000256" key="1">
    <source>
        <dbReference type="ARBA" id="ARBA00001933"/>
    </source>
</evidence>
<evidence type="ECO:0000256" key="3">
    <source>
        <dbReference type="ARBA" id="ARBA00022898"/>
    </source>
</evidence>